<dbReference type="AlphaFoldDB" id="A0A7K4NV04"/>
<dbReference type="Proteomes" id="UP000534207">
    <property type="component" value="Unassembled WGS sequence"/>
</dbReference>
<evidence type="ECO:0008006" key="3">
    <source>
        <dbReference type="Google" id="ProtNLM"/>
    </source>
</evidence>
<dbReference type="Pfam" id="PF06300">
    <property type="entry name" value="Tsp45I"/>
    <property type="match status" value="1"/>
</dbReference>
<reference evidence="1 2" key="1">
    <citation type="journal article" date="2019" name="Environ. Microbiol.">
        <title>Genomics insights into ecotype formation of ammonia-oxidizing archaea in the deep ocean.</title>
        <authorList>
            <person name="Wang Y."/>
            <person name="Huang J.M."/>
            <person name="Cui G.J."/>
            <person name="Nunoura T."/>
            <person name="Takaki Y."/>
            <person name="Li W.L."/>
            <person name="Li J."/>
            <person name="Gao Z.M."/>
            <person name="Takai K."/>
            <person name="Zhang A.Q."/>
            <person name="Stepanauskas R."/>
        </authorList>
    </citation>
    <scope>NUCLEOTIDE SEQUENCE [LARGE SCALE GENOMIC DNA]</scope>
    <source>
        <strain evidence="1 2">G13</strain>
    </source>
</reference>
<protein>
    <recommendedName>
        <fullName evidence="3">Restriction endonuclease</fullName>
    </recommendedName>
</protein>
<name>A0A7K4NV04_9ARCH</name>
<sequence>MNTWIKKSIELANAPGYMDSIIEVYPANPGERRPIDVEVKEELEKLYDERKDVDLLFGLMQLPKFPIEHPYVGFFKMEKKANRKSLLENNPKTVKQIIDMLRSQTNGPITGFDAMIMGSEVPIELNRQEGPMFTRYVRQLAQKNNYSILSEDEFKKSTAGIIILDASDDANAEFAKNNLDYQINKGLDLVAKVDKKYVIGEAKWIGQSGGNQDKSVVDANLLLDNYTSSKAIPINILDGYVWLETKKDTKAPKVIRAKEEVILSALLIGDFLESLR</sequence>
<comment type="caution">
    <text evidence="1">The sequence shown here is derived from an EMBL/GenBank/DDBJ whole genome shotgun (WGS) entry which is preliminary data.</text>
</comment>
<evidence type="ECO:0000313" key="2">
    <source>
        <dbReference type="Proteomes" id="UP000534207"/>
    </source>
</evidence>
<dbReference type="InterPro" id="IPR010443">
    <property type="entry name" value="Restrct_endonuc_II_Tsp45I"/>
</dbReference>
<proteinExistence type="predicted"/>
<evidence type="ECO:0000313" key="1">
    <source>
        <dbReference type="EMBL" id="NWK06711.1"/>
    </source>
</evidence>
<organism evidence="1 2">
    <name type="scientific">Marine Group I thaumarchaeote</name>
    <dbReference type="NCBI Taxonomy" id="2511932"/>
    <lineage>
        <taxon>Archaea</taxon>
        <taxon>Nitrososphaerota</taxon>
        <taxon>Marine Group I</taxon>
    </lineage>
</organism>
<gene>
    <name evidence="1" type="ORF">HX827_05215</name>
</gene>
<dbReference type="EMBL" id="JACASW010000012">
    <property type="protein sequence ID" value="NWK06711.1"/>
    <property type="molecule type" value="Genomic_DNA"/>
</dbReference>
<accession>A0A7K4NV04</accession>